<sequence length="996" mass="111667">MFSAIATAPAKQSVGETISVLSGRLSSATLLEDRRAAIQGLRSFAKDYPASVASGALRSLIGCLSNDGQDVDTVKVVLETLLMLFNPNEGSPEASEEIALWLADEFTQRQENITLLLDFLETPDFYARLYSLQLLIAILSARTERTEECVFTAPLGISRLVAILDDRREAVRNEAVTLLIYLTPSNVDIQKLVAFEDAFKRIFTIIASDGSLSEGGQIVEDCLILLANLLRLNASNQTQFRETGCVPELSQLLQSAYKPPEDGEEVAPWAQAQRNRNVYALLAVIRLFLVRGAIGTMQNQSAFWQYHLLYHALQLAFSHSAENPIKAEVRAALPCIANPTLQENFAQLQVPSPLESPQDGNGAQANGVPKIYVIDGLLDLTLCVHSLQAFDIRMAACETLKAYFFNHPGIREHFLRRAIEGHKSGTIEAANVLTTLLRSPTEESTVDPYRHWFAACIMLHLVFENATTKELARQVTEGNEAEGEEVVTSIQIITSHLIGSLSRNDDERITIGYLMLLLCWLFEDLDGVNEFLEEGSNVQRLIQTVVKNSSSETLVQGLCAMMLGVAYEFSTKDSPIPRGTLQPLLMSNMGRDRYIDKMSKLRAHPHVRDFEMIPQKLDPSTGKLPDVYFDETFVDFFKDNYSRILRAIDRDPGMEISVVTNGVQKGISRELVDSLRSQLDEKEKALQGCQASLAHLEQQLGQERADTRRLKETTSVELTRIKSVNESLQRNHEADLRQLHEQFSAREDELQRHVETARKEGASEIERLQKRAEIAQKEAATEVENLRKKAEADLKAKVEEHEKQLRLKEEEYQKQLALKDEQRAQEVEEVRKQTQEGHRRRQSEADRSSRRAEAEKADLKATISRLEVDLMKANKSKTQEASAAKEASERAAKKAAELEKKVKDLEAKTKEAETLVQQKETEKESTQGELDDMLMLFADAEEKVNKYKEKLKALGETISDDEDEGEGDEEGETDEDEDEDIGKEDKAAENGGNDVD</sequence>
<dbReference type="GO" id="GO:0000139">
    <property type="term" value="C:Golgi membrane"/>
    <property type="evidence" value="ECO:0007669"/>
    <property type="project" value="InterPro"/>
</dbReference>
<name>A0A0G2FDA2_9PEZI</name>
<feature type="region of interest" description="Disordered" evidence="5">
    <location>
        <begin position="953"/>
        <end position="996"/>
    </location>
</feature>
<dbReference type="PANTHER" id="PTHR10013:SF0">
    <property type="entry name" value="GENERAL VESICULAR TRANSPORT FACTOR P115"/>
    <property type="match status" value="1"/>
</dbReference>
<feature type="compositionally biased region" description="Acidic residues" evidence="5">
    <location>
        <begin position="958"/>
        <end position="982"/>
    </location>
</feature>
<evidence type="ECO:0000313" key="9">
    <source>
        <dbReference type="Proteomes" id="UP000034680"/>
    </source>
</evidence>
<organism evidence="8 9">
    <name type="scientific">Diaporthe ampelina</name>
    <dbReference type="NCBI Taxonomy" id="1214573"/>
    <lineage>
        <taxon>Eukaryota</taxon>
        <taxon>Fungi</taxon>
        <taxon>Dikarya</taxon>
        <taxon>Ascomycota</taxon>
        <taxon>Pezizomycotina</taxon>
        <taxon>Sordariomycetes</taxon>
        <taxon>Sordariomycetidae</taxon>
        <taxon>Diaporthales</taxon>
        <taxon>Diaporthaceae</taxon>
        <taxon>Diaporthe</taxon>
    </lineage>
</organism>
<evidence type="ECO:0000256" key="3">
    <source>
        <dbReference type="ARBA" id="ARBA00023054"/>
    </source>
</evidence>
<evidence type="ECO:0000313" key="8">
    <source>
        <dbReference type="EMBL" id="KKY32131.1"/>
    </source>
</evidence>
<comment type="caution">
    <text evidence="8">The sequence shown here is derived from an EMBL/GenBank/DDBJ whole genome shotgun (WGS) entry which is preliminary data.</text>
</comment>
<dbReference type="GO" id="GO:0048211">
    <property type="term" value="P:Golgi vesicle docking"/>
    <property type="evidence" value="ECO:0007669"/>
    <property type="project" value="TreeGrafter"/>
</dbReference>
<evidence type="ECO:0000256" key="1">
    <source>
        <dbReference type="ARBA" id="ARBA00004555"/>
    </source>
</evidence>
<feature type="domain" description="Vesicle tethering protein Uso1/P115-like head" evidence="6">
    <location>
        <begin position="338"/>
        <end position="648"/>
    </location>
</feature>
<dbReference type="EMBL" id="LCUC01000340">
    <property type="protein sequence ID" value="KKY32131.1"/>
    <property type="molecule type" value="Genomic_DNA"/>
</dbReference>
<dbReference type="InterPro" id="IPR006953">
    <property type="entry name" value="Vesicle_Uso1_P115_head"/>
</dbReference>
<comment type="subcellular location">
    <subcellularLocation>
        <location evidence="1">Golgi apparatus</location>
    </subcellularLocation>
</comment>
<evidence type="ECO:0000256" key="4">
    <source>
        <dbReference type="SAM" id="Coils"/>
    </source>
</evidence>
<dbReference type="STRING" id="1214573.A0A0G2FDA2"/>
<gene>
    <name evidence="8" type="ORF">UCDDA912_g07910</name>
</gene>
<keyword evidence="2" id="KW-0333">Golgi apparatus</keyword>
<dbReference type="InterPro" id="IPR024095">
    <property type="entry name" value="Vesicle_P115"/>
</dbReference>
<reference evidence="8 9" key="2">
    <citation type="submission" date="2015-05" db="EMBL/GenBank/DDBJ databases">
        <authorList>
            <person name="Morales-Cruz A."/>
            <person name="Amrine K.C."/>
            <person name="Cantu D."/>
        </authorList>
    </citation>
    <scope>NUCLEOTIDE SEQUENCE [LARGE SCALE GENOMIC DNA]</scope>
    <source>
        <strain evidence="8">DA912</strain>
    </source>
</reference>
<evidence type="ECO:0000259" key="7">
    <source>
        <dbReference type="Pfam" id="PF04871"/>
    </source>
</evidence>
<feature type="compositionally biased region" description="Basic and acidic residues" evidence="5">
    <location>
        <begin position="886"/>
        <end position="897"/>
    </location>
</feature>
<proteinExistence type="predicted"/>
<evidence type="ECO:0000259" key="6">
    <source>
        <dbReference type="Pfam" id="PF04869"/>
    </source>
</evidence>
<dbReference type="OrthoDB" id="198977at2759"/>
<feature type="region of interest" description="Disordered" evidence="5">
    <location>
        <begin position="818"/>
        <end position="859"/>
    </location>
</feature>
<dbReference type="SUPFAM" id="SSF48371">
    <property type="entry name" value="ARM repeat"/>
    <property type="match status" value="1"/>
</dbReference>
<dbReference type="GO" id="GO:0006886">
    <property type="term" value="P:intracellular protein transport"/>
    <property type="evidence" value="ECO:0007669"/>
    <property type="project" value="InterPro"/>
</dbReference>
<dbReference type="Gene3D" id="1.25.10.10">
    <property type="entry name" value="Leucine-rich Repeat Variant"/>
    <property type="match status" value="1"/>
</dbReference>
<dbReference type="GO" id="GO:0005783">
    <property type="term" value="C:endoplasmic reticulum"/>
    <property type="evidence" value="ECO:0007669"/>
    <property type="project" value="TreeGrafter"/>
</dbReference>
<feature type="coiled-coil region" evidence="4">
    <location>
        <begin position="672"/>
        <end position="713"/>
    </location>
</feature>
<dbReference type="GO" id="GO:0006888">
    <property type="term" value="P:endoplasmic reticulum to Golgi vesicle-mediated transport"/>
    <property type="evidence" value="ECO:0007669"/>
    <property type="project" value="TreeGrafter"/>
</dbReference>
<dbReference type="Pfam" id="PF04871">
    <property type="entry name" value="Uso1_p115_C"/>
    <property type="match status" value="1"/>
</dbReference>
<dbReference type="GO" id="GO:0048280">
    <property type="term" value="P:vesicle fusion with Golgi apparatus"/>
    <property type="evidence" value="ECO:0007669"/>
    <property type="project" value="InterPro"/>
</dbReference>
<dbReference type="GO" id="GO:0012507">
    <property type="term" value="C:ER to Golgi transport vesicle membrane"/>
    <property type="evidence" value="ECO:0007669"/>
    <property type="project" value="TreeGrafter"/>
</dbReference>
<feature type="region of interest" description="Disordered" evidence="5">
    <location>
        <begin position="871"/>
        <end position="897"/>
    </location>
</feature>
<evidence type="ECO:0000256" key="5">
    <source>
        <dbReference type="SAM" id="MobiDB-lite"/>
    </source>
</evidence>
<dbReference type="GO" id="GO:0005795">
    <property type="term" value="C:Golgi stack"/>
    <property type="evidence" value="ECO:0007669"/>
    <property type="project" value="TreeGrafter"/>
</dbReference>
<dbReference type="PANTHER" id="PTHR10013">
    <property type="entry name" value="GENERAL VESICULAR TRANSPORT FACTOR P115"/>
    <property type="match status" value="1"/>
</dbReference>
<accession>A0A0G2FDA2</accession>
<keyword evidence="9" id="KW-1185">Reference proteome</keyword>
<dbReference type="InterPro" id="IPR006955">
    <property type="entry name" value="Uso1_p115_C"/>
</dbReference>
<dbReference type="InterPro" id="IPR016024">
    <property type="entry name" value="ARM-type_fold"/>
</dbReference>
<dbReference type="Proteomes" id="UP000034680">
    <property type="component" value="Unassembled WGS sequence"/>
</dbReference>
<feature type="domain" description="Uso1/p115-like vesicle tethering protein C-terminal" evidence="7">
    <location>
        <begin position="851"/>
        <end position="974"/>
    </location>
</feature>
<reference evidence="8 9" key="1">
    <citation type="submission" date="2015-05" db="EMBL/GenBank/DDBJ databases">
        <title>Distinctive expansion of gene families associated with plant cell wall degradation and secondary metabolism in the genomes of grapevine trunk pathogens.</title>
        <authorList>
            <person name="Lawrence D.P."/>
            <person name="Travadon R."/>
            <person name="Rolshausen P.E."/>
            <person name="Baumgartner K."/>
        </authorList>
    </citation>
    <scope>NUCLEOTIDE SEQUENCE [LARGE SCALE GENOMIC DNA]</scope>
    <source>
        <strain evidence="8">DA912</strain>
    </source>
</reference>
<dbReference type="AlphaFoldDB" id="A0A0G2FDA2"/>
<dbReference type="InterPro" id="IPR011989">
    <property type="entry name" value="ARM-like"/>
</dbReference>
<protein>
    <submittedName>
        <fullName evidence="8">Putative intracellular protein transport protein</fullName>
    </submittedName>
</protein>
<dbReference type="Pfam" id="PF04869">
    <property type="entry name" value="Uso1_p115_head"/>
    <property type="match status" value="1"/>
</dbReference>
<evidence type="ECO:0000256" key="2">
    <source>
        <dbReference type="ARBA" id="ARBA00023034"/>
    </source>
</evidence>
<keyword evidence="3 4" id="KW-0175">Coiled coil</keyword>
<dbReference type="FunFam" id="1.25.10.10:FF:000296">
    <property type="entry name" value="Related to transport protein USO1"/>
    <property type="match status" value="1"/>
</dbReference>